<name>A0A0E9TPZ4_ANGAN</name>
<accession>A0A0E9TPZ4</accession>
<protein>
    <submittedName>
        <fullName evidence="1">Uncharacterized protein</fullName>
    </submittedName>
</protein>
<dbReference type="EMBL" id="GBXM01052803">
    <property type="protein sequence ID" value="JAH55774.1"/>
    <property type="molecule type" value="Transcribed_RNA"/>
</dbReference>
<evidence type="ECO:0000313" key="1">
    <source>
        <dbReference type="EMBL" id="JAH55774.1"/>
    </source>
</evidence>
<reference evidence="1" key="2">
    <citation type="journal article" date="2015" name="Fish Shellfish Immunol.">
        <title>Early steps in the European eel (Anguilla anguilla)-Vibrio vulnificus interaction in the gills: Role of the RtxA13 toxin.</title>
        <authorList>
            <person name="Callol A."/>
            <person name="Pajuelo D."/>
            <person name="Ebbesson L."/>
            <person name="Teles M."/>
            <person name="MacKenzie S."/>
            <person name="Amaro C."/>
        </authorList>
    </citation>
    <scope>NUCLEOTIDE SEQUENCE</scope>
</reference>
<dbReference type="AlphaFoldDB" id="A0A0E9TPZ4"/>
<reference evidence="1" key="1">
    <citation type="submission" date="2014-11" db="EMBL/GenBank/DDBJ databases">
        <authorList>
            <person name="Amaro Gonzalez C."/>
        </authorList>
    </citation>
    <scope>NUCLEOTIDE SEQUENCE</scope>
</reference>
<sequence length="33" mass="3584">MLFGHGMLLCTVCMQTDKSALTVTSVTPVSQRK</sequence>
<proteinExistence type="predicted"/>
<organism evidence="1">
    <name type="scientific">Anguilla anguilla</name>
    <name type="common">European freshwater eel</name>
    <name type="synonym">Muraena anguilla</name>
    <dbReference type="NCBI Taxonomy" id="7936"/>
    <lineage>
        <taxon>Eukaryota</taxon>
        <taxon>Metazoa</taxon>
        <taxon>Chordata</taxon>
        <taxon>Craniata</taxon>
        <taxon>Vertebrata</taxon>
        <taxon>Euteleostomi</taxon>
        <taxon>Actinopterygii</taxon>
        <taxon>Neopterygii</taxon>
        <taxon>Teleostei</taxon>
        <taxon>Anguilliformes</taxon>
        <taxon>Anguillidae</taxon>
        <taxon>Anguilla</taxon>
    </lineage>
</organism>